<evidence type="ECO:0000256" key="1">
    <source>
        <dbReference type="PROSITE-ProRule" id="PRU00169"/>
    </source>
</evidence>
<evidence type="ECO:0000259" key="2">
    <source>
        <dbReference type="PROSITE" id="PS50110"/>
    </source>
</evidence>
<dbReference type="PANTHER" id="PTHR44520">
    <property type="entry name" value="RESPONSE REGULATOR RCP1-RELATED"/>
    <property type="match status" value="1"/>
</dbReference>
<evidence type="ECO:0000313" key="4">
    <source>
        <dbReference type="Proteomes" id="UP000061382"/>
    </source>
</evidence>
<feature type="modified residue" description="4-aspartylphosphate" evidence="1">
    <location>
        <position position="57"/>
    </location>
</feature>
<dbReference type="Pfam" id="PF00072">
    <property type="entry name" value="Response_reg"/>
    <property type="match status" value="1"/>
</dbReference>
<gene>
    <name evidence="3" type="ORF">DC20_16030</name>
</gene>
<dbReference type="OrthoDB" id="1524091at2"/>
<reference evidence="3 4" key="1">
    <citation type="submission" date="2015-08" db="EMBL/GenBank/DDBJ databases">
        <title>Complete genome sequence of Rufibacter tibetensis strain 1351t, a radiation-resistant bacterium from tibet plateau.</title>
        <authorList>
            <person name="Dai J."/>
        </authorList>
    </citation>
    <scope>NUCLEOTIDE SEQUENCE [LARGE SCALE GENOMIC DNA]</scope>
    <source>
        <strain evidence="3 4">1351</strain>
    </source>
</reference>
<dbReference type="InterPro" id="IPR001789">
    <property type="entry name" value="Sig_transdc_resp-reg_receiver"/>
</dbReference>
<dbReference type="InterPro" id="IPR011006">
    <property type="entry name" value="CheY-like_superfamily"/>
</dbReference>
<organism evidence="3 4">
    <name type="scientific">Rufibacter tibetensis</name>
    <dbReference type="NCBI Taxonomy" id="512763"/>
    <lineage>
        <taxon>Bacteria</taxon>
        <taxon>Pseudomonadati</taxon>
        <taxon>Bacteroidota</taxon>
        <taxon>Cytophagia</taxon>
        <taxon>Cytophagales</taxon>
        <taxon>Hymenobacteraceae</taxon>
        <taxon>Rufibacter</taxon>
    </lineage>
</organism>
<dbReference type="SMART" id="SM00448">
    <property type="entry name" value="REC"/>
    <property type="match status" value="1"/>
</dbReference>
<proteinExistence type="predicted"/>
<dbReference type="EMBL" id="CP012643">
    <property type="protein sequence ID" value="ALJ00198.1"/>
    <property type="molecule type" value="Genomic_DNA"/>
</dbReference>
<dbReference type="PATRIC" id="fig|512763.3.peg.3526"/>
<evidence type="ECO:0000313" key="3">
    <source>
        <dbReference type="EMBL" id="ALJ00198.1"/>
    </source>
</evidence>
<dbReference type="PROSITE" id="PS50110">
    <property type="entry name" value="RESPONSE_REGULATORY"/>
    <property type="match status" value="1"/>
</dbReference>
<dbReference type="SUPFAM" id="SSF52172">
    <property type="entry name" value="CheY-like"/>
    <property type="match status" value="1"/>
</dbReference>
<dbReference type="Proteomes" id="UP000061382">
    <property type="component" value="Chromosome"/>
</dbReference>
<dbReference type="InterPro" id="IPR052893">
    <property type="entry name" value="TCS_response_regulator"/>
</dbReference>
<dbReference type="GO" id="GO:0000160">
    <property type="term" value="P:phosphorelay signal transduction system"/>
    <property type="evidence" value="ECO:0007669"/>
    <property type="project" value="InterPro"/>
</dbReference>
<dbReference type="PANTHER" id="PTHR44520:SF2">
    <property type="entry name" value="RESPONSE REGULATOR RCP1"/>
    <property type="match status" value="1"/>
</dbReference>
<feature type="domain" description="Response regulatory" evidence="2">
    <location>
        <begin position="2"/>
        <end position="125"/>
    </location>
</feature>
<protein>
    <recommendedName>
        <fullName evidence="2">Response regulatory domain-containing protein</fullName>
    </recommendedName>
</protein>
<name>A0A0P0CED8_9BACT</name>
<dbReference type="STRING" id="512763.DC20_16030"/>
<sequence length="125" mass="13916">MKIYIIDDDGLSLFLTENVLLLEDASLEIKTFLSGTTALKALQTGGEDAIPDIIYLDLNMPVMDGWEFLDALVPLFPTVENRCRVYILTSSLDVSDTARSKEYGLVSGLIHKPLSCEEARMIVFQ</sequence>
<accession>A0A0P0CED8</accession>
<keyword evidence="4" id="KW-1185">Reference proteome</keyword>
<dbReference type="Gene3D" id="3.40.50.2300">
    <property type="match status" value="1"/>
</dbReference>
<dbReference type="AlphaFoldDB" id="A0A0P0CED8"/>
<dbReference type="RefSeq" id="WP_062544749.1">
    <property type="nucleotide sequence ID" value="NZ_CP012643.1"/>
</dbReference>
<keyword evidence="1" id="KW-0597">Phosphoprotein</keyword>
<dbReference type="KEGG" id="rti:DC20_16030"/>